<dbReference type="SUPFAM" id="SSF53756">
    <property type="entry name" value="UDP-Glycosyltransferase/glycogen phosphorylase"/>
    <property type="match status" value="1"/>
</dbReference>
<sequence>MIKVLEIIPGYNFGGIESVFQYSVTKIQSKEIQIDLLVEEIANYKKIAKLKEQGINVHTIPRLKYTNLFTYIRKVNGILSNENYDVIHSYNITRSPIFFIVAKTRKIKHRIFHARTNKIDGNIIKKIFLRINIYIATLLATKLLANSRKAGEFFFNKKQFEILNNGLDIEKFKFNIDKRNEIRLKLKLGDELVIGHMGRFTEAKNHLFLIEIFNEFIKKQPNTKLLLVGDGPLQENIMKKIKQMNLENKVIFTGPVENPQDYFQSMDYFLFPSKYEGFGNVVIEAQASGLEILAADTLPMATQVTDLINYYSIECTPMEWSENIKLKKQIQRENYYKKVLKSGYDISEVLQIKEDLYRKLCTTEENASSNLEYK</sequence>
<dbReference type="InterPro" id="IPR001296">
    <property type="entry name" value="Glyco_trans_1"/>
</dbReference>
<proteinExistence type="predicted"/>
<keyword evidence="2" id="KW-0808">Transferase</keyword>
<dbReference type="EMBL" id="VBSP01000044">
    <property type="protein sequence ID" value="TLQ39886.1"/>
    <property type="molecule type" value="Genomic_DNA"/>
</dbReference>
<evidence type="ECO:0000259" key="1">
    <source>
        <dbReference type="Pfam" id="PF00534"/>
    </source>
</evidence>
<protein>
    <submittedName>
        <fullName evidence="2">Glycosyltransferase family 1 protein</fullName>
    </submittedName>
</protein>
<dbReference type="PANTHER" id="PTHR45947">
    <property type="entry name" value="SULFOQUINOVOSYL TRANSFERASE SQD2"/>
    <property type="match status" value="1"/>
</dbReference>
<dbReference type="InterPro" id="IPR050194">
    <property type="entry name" value="Glycosyltransferase_grp1"/>
</dbReference>
<accession>A0A5R9DSV2</accession>
<comment type="caution">
    <text evidence="2">The sequence shown here is derived from an EMBL/GenBank/DDBJ whole genome shotgun (WGS) entry which is preliminary data.</text>
</comment>
<name>A0A5R9DSV2_9LACT</name>
<evidence type="ECO:0000313" key="2">
    <source>
        <dbReference type="EMBL" id="TLQ39886.1"/>
    </source>
</evidence>
<dbReference type="Pfam" id="PF00534">
    <property type="entry name" value="Glycos_transf_1"/>
    <property type="match status" value="1"/>
</dbReference>
<dbReference type="Proteomes" id="UP000306420">
    <property type="component" value="Unassembled WGS sequence"/>
</dbReference>
<dbReference type="PANTHER" id="PTHR45947:SF3">
    <property type="entry name" value="SULFOQUINOVOSYL TRANSFERASE SQD2"/>
    <property type="match status" value="1"/>
</dbReference>
<dbReference type="GO" id="GO:0016757">
    <property type="term" value="F:glycosyltransferase activity"/>
    <property type="evidence" value="ECO:0007669"/>
    <property type="project" value="InterPro"/>
</dbReference>
<dbReference type="Gene3D" id="3.40.50.2000">
    <property type="entry name" value="Glycogen Phosphorylase B"/>
    <property type="match status" value="2"/>
</dbReference>
<organism evidence="2 3">
    <name type="scientific">Ruoffia tabacinasalis</name>
    <dbReference type="NCBI Taxonomy" id="87458"/>
    <lineage>
        <taxon>Bacteria</taxon>
        <taxon>Bacillati</taxon>
        <taxon>Bacillota</taxon>
        <taxon>Bacilli</taxon>
        <taxon>Lactobacillales</taxon>
        <taxon>Aerococcaceae</taxon>
        <taxon>Ruoffia</taxon>
    </lineage>
</organism>
<evidence type="ECO:0000313" key="3">
    <source>
        <dbReference type="Proteomes" id="UP000306420"/>
    </source>
</evidence>
<dbReference type="RefSeq" id="WP_138405239.1">
    <property type="nucleotide sequence ID" value="NZ_VBSP01000044.1"/>
</dbReference>
<dbReference type="OrthoDB" id="9804196at2"/>
<feature type="domain" description="Glycosyl transferase family 1" evidence="1">
    <location>
        <begin position="180"/>
        <end position="325"/>
    </location>
</feature>
<gene>
    <name evidence="2" type="ORF">FEZ33_09970</name>
</gene>
<reference evidence="2 3" key="1">
    <citation type="submission" date="2019-05" db="EMBL/GenBank/DDBJ databases">
        <title>The metagenome of a microbial culture collection derived from dairy environment covers the genomic content of the human microbiome.</title>
        <authorList>
            <person name="Roder T."/>
            <person name="Wuthrich D."/>
            <person name="Sattari Z."/>
            <person name="Von Ah U."/>
            <person name="Bar C."/>
            <person name="Ronchi F."/>
            <person name="Macpherson A.J."/>
            <person name="Ganal-Vonarburg S.C."/>
            <person name="Bruggmann R."/>
            <person name="Vergeres G."/>
        </authorList>
    </citation>
    <scope>NUCLEOTIDE SEQUENCE [LARGE SCALE GENOMIC DNA]</scope>
    <source>
        <strain evidence="2 3">FAM 24227</strain>
    </source>
</reference>
<dbReference type="AlphaFoldDB" id="A0A5R9DSV2"/>